<accession>A0A6J4LHT2</accession>
<dbReference type="AlphaFoldDB" id="A0A6J4LHT2"/>
<proteinExistence type="predicted"/>
<feature type="region of interest" description="Disordered" evidence="1">
    <location>
        <begin position="83"/>
        <end position="139"/>
    </location>
</feature>
<organism evidence="2">
    <name type="scientific">uncultured Nocardioidaceae bacterium</name>
    <dbReference type="NCBI Taxonomy" id="253824"/>
    <lineage>
        <taxon>Bacteria</taxon>
        <taxon>Bacillati</taxon>
        <taxon>Actinomycetota</taxon>
        <taxon>Actinomycetes</taxon>
        <taxon>Propionibacteriales</taxon>
        <taxon>Nocardioidaceae</taxon>
        <taxon>environmental samples</taxon>
    </lineage>
</organism>
<evidence type="ECO:0000313" key="2">
    <source>
        <dbReference type="EMBL" id="CAA9332678.1"/>
    </source>
</evidence>
<sequence>DERRPHHRGRRARRRQRRDPRGRAARPSRIQLETSLGQGVGAAHRRARPAGGGRGVAPGGRRGGAPPLGRAVRRLRRHGWTALLVDGGPRRRRQRGRGDLDPRPLRRPDLRQGCRAVVRRPAAVAGGGRRGPAGEARRL</sequence>
<feature type="compositionally biased region" description="Basic and acidic residues" evidence="1">
    <location>
        <begin position="96"/>
        <end position="112"/>
    </location>
</feature>
<reference evidence="2" key="1">
    <citation type="submission" date="2020-02" db="EMBL/GenBank/DDBJ databases">
        <authorList>
            <person name="Meier V. D."/>
        </authorList>
    </citation>
    <scope>NUCLEOTIDE SEQUENCE</scope>
    <source>
        <strain evidence="2">AVDCRST_MAG36</strain>
    </source>
</reference>
<feature type="region of interest" description="Disordered" evidence="1">
    <location>
        <begin position="1"/>
        <end position="68"/>
    </location>
</feature>
<gene>
    <name evidence="2" type="ORF">AVDCRST_MAG36-1012</name>
</gene>
<name>A0A6J4LHT2_9ACTN</name>
<feature type="compositionally biased region" description="Basic residues" evidence="1">
    <location>
        <begin position="1"/>
        <end position="26"/>
    </location>
</feature>
<protein>
    <submittedName>
        <fullName evidence="2">No significant homology Putative N-terminal signal sequence was found by PSORT</fullName>
    </submittedName>
</protein>
<evidence type="ECO:0000256" key="1">
    <source>
        <dbReference type="SAM" id="MobiDB-lite"/>
    </source>
</evidence>
<feature type="non-terminal residue" evidence="2">
    <location>
        <position position="1"/>
    </location>
</feature>
<feature type="compositionally biased region" description="Gly residues" evidence="1">
    <location>
        <begin position="50"/>
        <end position="63"/>
    </location>
</feature>
<feature type="compositionally biased region" description="Low complexity" evidence="1">
    <location>
        <begin position="113"/>
        <end position="124"/>
    </location>
</feature>
<feature type="non-terminal residue" evidence="2">
    <location>
        <position position="139"/>
    </location>
</feature>
<dbReference type="EMBL" id="CADCUH010000063">
    <property type="protein sequence ID" value="CAA9332678.1"/>
    <property type="molecule type" value="Genomic_DNA"/>
</dbReference>